<feature type="region of interest" description="Disordered" evidence="1">
    <location>
        <begin position="298"/>
        <end position="332"/>
    </location>
</feature>
<name>A0A517ZTG6_9PLAN</name>
<keyword evidence="2" id="KW-0812">Transmembrane</keyword>
<proteinExistence type="predicted"/>
<evidence type="ECO:0000313" key="4">
    <source>
        <dbReference type="Proteomes" id="UP000319383"/>
    </source>
</evidence>
<dbReference type="AlphaFoldDB" id="A0A517ZTG6"/>
<dbReference type="Proteomes" id="UP000319383">
    <property type="component" value="Chromosome"/>
</dbReference>
<feature type="compositionally biased region" description="Basic residues" evidence="1">
    <location>
        <begin position="305"/>
        <end position="315"/>
    </location>
</feature>
<organism evidence="3 4">
    <name type="scientific">Symmachiella dynata</name>
    <dbReference type="NCBI Taxonomy" id="2527995"/>
    <lineage>
        <taxon>Bacteria</taxon>
        <taxon>Pseudomonadati</taxon>
        <taxon>Planctomycetota</taxon>
        <taxon>Planctomycetia</taxon>
        <taxon>Planctomycetales</taxon>
        <taxon>Planctomycetaceae</taxon>
        <taxon>Symmachiella</taxon>
    </lineage>
</organism>
<keyword evidence="2" id="KW-1133">Transmembrane helix</keyword>
<feature type="region of interest" description="Disordered" evidence="1">
    <location>
        <begin position="220"/>
        <end position="268"/>
    </location>
</feature>
<gene>
    <name evidence="3" type="ORF">Mal52_42780</name>
</gene>
<evidence type="ECO:0000313" key="3">
    <source>
        <dbReference type="EMBL" id="QDU45782.1"/>
    </source>
</evidence>
<evidence type="ECO:0008006" key="5">
    <source>
        <dbReference type="Google" id="ProtNLM"/>
    </source>
</evidence>
<dbReference type="EMBL" id="CP036276">
    <property type="protein sequence ID" value="QDU45782.1"/>
    <property type="molecule type" value="Genomic_DNA"/>
</dbReference>
<feature type="compositionally biased region" description="Low complexity" evidence="1">
    <location>
        <begin position="237"/>
        <end position="265"/>
    </location>
</feature>
<dbReference type="KEGG" id="sdyn:Mal52_42780"/>
<feature type="transmembrane region" description="Helical" evidence="2">
    <location>
        <begin position="348"/>
        <end position="366"/>
    </location>
</feature>
<keyword evidence="2" id="KW-0472">Membrane</keyword>
<keyword evidence="4" id="KW-1185">Reference proteome</keyword>
<accession>A0A517ZTG6</accession>
<evidence type="ECO:0000256" key="2">
    <source>
        <dbReference type="SAM" id="Phobius"/>
    </source>
</evidence>
<dbReference type="RefSeq" id="WP_145378325.1">
    <property type="nucleotide sequence ID" value="NZ_CP036276.1"/>
</dbReference>
<evidence type="ECO:0000256" key="1">
    <source>
        <dbReference type="SAM" id="MobiDB-lite"/>
    </source>
</evidence>
<protein>
    <recommendedName>
        <fullName evidence="5">GYF domain-containing protein</fullName>
    </recommendedName>
</protein>
<reference evidence="3 4" key="1">
    <citation type="submission" date="2019-02" db="EMBL/GenBank/DDBJ databases">
        <title>Deep-cultivation of Planctomycetes and their phenomic and genomic characterization uncovers novel biology.</title>
        <authorList>
            <person name="Wiegand S."/>
            <person name="Jogler M."/>
            <person name="Boedeker C."/>
            <person name="Pinto D."/>
            <person name="Vollmers J."/>
            <person name="Rivas-Marin E."/>
            <person name="Kohn T."/>
            <person name="Peeters S.H."/>
            <person name="Heuer A."/>
            <person name="Rast P."/>
            <person name="Oberbeckmann S."/>
            <person name="Bunk B."/>
            <person name="Jeske O."/>
            <person name="Meyerdierks A."/>
            <person name="Storesund J.E."/>
            <person name="Kallscheuer N."/>
            <person name="Luecker S."/>
            <person name="Lage O.M."/>
            <person name="Pohl T."/>
            <person name="Merkel B.J."/>
            <person name="Hornburger P."/>
            <person name="Mueller R.-W."/>
            <person name="Bruemmer F."/>
            <person name="Labrenz M."/>
            <person name="Spormann A.M."/>
            <person name="Op den Camp H."/>
            <person name="Overmann J."/>
            <person name="Amann R."/>
            <person name="Jetten M.S.M."/>
            <person name="Mascher T."/>
            <person name="Medema M.H."/>
            <person name="Devos D.P."/>
            <person name="Kaster A.-K."/>
            <person name="Ovreas L."/>
            <person name="Rohde M."/>
            <person name="Galperin M.Y."/>
            <person name="Jogler C."/>
        </authorList>
    </citation>
    <scope>NUCLEOTIDE SEQUENCE [LARGE SCALE GENOMIC DNA]</scope>
    <source>
        <strain evidence="3 4">Mal52</strain>
    </source>
</reference>
<sequence>MSEKWFFNRQDGCGVQGPFQLDHIKDLLHQGELKQNHLVRCGAIGQWASLDDLKWFYNPKDGSGVHGPVTRIQLAEFLEAEEITDKTEARDGGLGEWQPLSVVLGNAAALSGEIATGETATLATSTNTDDDDFELSIKTTVQDNPDPTPEFEAIPDEGVGPDDDLWYCDLSGEINGPLPWSRVHSLASMGRVKRTDKVRHASEGHWKIAEEFEGLFPKSEPSVTQVPAADPPPLEPDPLAAAGDADPPADSRFENPNPNEASNAPLDPKMADWLDQETAEPEPSTDPLSESLEAAIAGAAGENRRRNKAKARRAALAKPPKPSAPKPRRSSSPSIDFASLFSAARMKTIATVLGVVALVGGGYYLFGMSSAQDIRGYATYQSFWRDFKELRAQNASELEWAQLNSRVKQGIGPLVEQLEATASSSRTAEQALLYVGRDCIPKMMAEGRKQPCEAERYFIQHMETVRKKMPEADLQVISPDPNFE</sequence>